<comment type="caution">
    <text evidence="2">The sequence shown here is derived from an EMBL/GenBank/DDBJ whole genome shotgun (WGS) entry which is preliminary data.</text>
</comment>
<proteinExistence type="predicted"/>
<evidence type="ECO:0000313" key="3">
    <source>
        <dbReference type="Proteomes" id="UP001430953"/>
    </source>
</evidence>
<dbReference type="EMBL" id="JADYXP020000002">
    <property type="protein sequence ID" value="KAL0130323.1"/>
    <property type="molecule type" value="Genomic_DNA"/>
</dbReference>
<sequence>MFRIIEILLITSAFITTVYSGDKCYVYNSLKICDFNWRLLLDLSNFVLILKDAVVTLVNKCTNTAYHLHG</sequence>
<dbReference type="Proteomes" id="UP001430953">
    <property type="component" value="Unassembled WGS sequence"/>
</dbReference>
<feature type="signal peptide" evidence="1">
    <location>
        <begin position="1"/>
        <end position="20"/>
    </location>
</feature>
<feature type="chain" id="PRO_5043755253" evidence="1">
    <location>
        <begin position="21"/>
        <end position="70"/>
    </location>
</feature>
<evidence type="ECO:0000313" key="2">
    <source>
        <dbReference type="EMBL" id="KAL0130323.1"/>
    </source>
</evidence>
<keyword evidence="3" id="KW-1185">Reference proteome</keyword>
<gene>
    <name evidence="2" type="ORF">PUN28_002158</name>
</gene>
<evidence type="ECO:0000256" key="1">
    <source>
        <dbReference type="SAM" id="SignalP"/>
    </source>
</evidence>
<dbReference type="AlphaFoldDB" id="A0AAW2GT03"/>
<organism evidence="2 3">
    <name type="scientific">Cardiocondyla obscurior</name>
    <dbReference type="NCBI Taxonomy" id="286306"/>
    <lineage>
        <taxon>Eukaryota</taxon>
        <taxon>Metazoa</taxon>
        <taxon>Ecdysozoa</taxon>
        <taxon>Arthropoda</taxon>
        <taxon>Hexapoda</taxon>
        <taxon>Insecta</taxon>
        <taxon>Pterygota</taxon>
        <taxon>Neoptera</taxon>
        <taxon>Endopterygota</taxon>
        <taxon>Hymenoptera</taxon>
        <taxon>Apocrita</taxon>
        <taxon>Aculeata</taxon>
        <taxon>Formicoidea</taxon>
        <taxon>Formicidae</taxon>
        <taxon>Myrmicinae</taxon>
        <taxon>Cardiocondyla</taxon>
    </lineage>
</organism>
<accession>A0AAW2GT03</accession>
<name>A0AAW2GT03_9HYME</name>
<keyword evidence="1" id="KW-0732">Signal</keyword>
<reference evidence="2 3" key="1">
    <citation type="submission" date="2023-03" db="EMBL/GenBank/DDBJ databases">
        <title>High recombination rates correlate with genetic variation in Cardiocondyla obscurior ants.</title>
        <authorList>
            <person name="Errbii M."/>
        </authorList>
    </citation>
    <scope>NUCLEOTIDE SEQUENCE [LARGE SCALE GENOMIC DNA]</scope>
    <source>
        <strain evidence="2">Alpha-2009</strain>
        <tissue evidence="2">Whole body</tissue>
    </source>
</reference>
<protein>
    <submittedName>
        <fullName evidence="2">Uncharacterized protein</fullName>
    </submittedName>
</protein>